<accession>A0A8H7BED5</accession>
<dbReference type="GeneID" id="62202907"/>
<dbReference type="EMBL" id="JAAABM010000005">
    <property type="protein sequence ID" value="KAF7677823.1"/>
    <property type="molecule type" value="Genomic_DNA"/>
</dbReference>
<evidence type="ECO:0000313" key="3">
    <source>
        <dbReference type="Proteomes" id="UP000596902"/>
    </source>
</evidence>
<feature type="region of interest" description="Disordered" evidence="1">
    <location>
        <begin position="106"/>
        <end position="129"/>
    </location>
</feature>
<keyword evidence="3" id="KW-1185">Reference proteome</keyword>
<name>A0A8H7BED5_9PLEO</name>
<sequence length="259" mass="28875">MKDHLKQIHGSSQEVHDADLNFKKKVAKKVASIRNDYSLEELIIKIARDLKENRSERSASIDSAVGFELEDLRVTKVDEPITPPPVPYEGSSRIFVDEAYRMTPADDRTRDNGFQPSQAIPEASFTPSENDSYFDLSHEHTPQSGSDTVTVSAPFASQGDALHHLNNDLFAIFSHQTNDDFVYHGSTSAPMAHNLSKESLEMLPVTCPSLEEQSQVWSSITNEYLNGLNEGFGTEDWVQMSMLGEEVGSYQDQEVFTGA</sequence>
<proteinExistence type="predicted"/>
<evidence type="ECO:0000313" key="2">
    <source>
        <dbReference type="EMBL" id="KAF7677823.1"/>
    </source>
</evidence>
<dbReference type="AlphaFoldDB" id="A0A8H7BED5"/>
<gene>
    <name evidence="2" type="ORF">GT037_004682</name>
</gene>
<comment type="caution">
    <text evidence="2">The sequence shown here is derived from an EMBL/GenBank/DDBJ whole genome shotgun (WGS) entry which is preliminary data.</text>
</comment>
<dbReference type="Proteomes" id="UP000596902">
    <property type="component" value="Unassembled WGS sequence"/>
</dbReference>
<dbReference type="RefSeq" id="XP_038788001.1">
    <property type="nucleotide sequence ID" value="XM_038929729.1"/>
</dbReference>
<reference evidence="2" key="1">
    <citation type="submission" date="2020-01" db="EMBL/GenBank/DDBJ databases">
        <authorList>
            <person name="Feng Z.H.Z."/>
        </authorList>
    </citation>
    <scope>NUCLEOTIDE SEQUENCE</scope>
    <source>
        <strain evidence="2">CBS107.38</strain>
    </source>
</reference>
<protein>
    <submittedName>
        <fullName evidence="2">Uncharacterized protein</fullName>
    </submittedName>
</protein>
<evidence type="ECO:0000256" key="1">
    <source>
        <dbReference type="SAM" id="MobiDB-lite"/>
    </source>
</evidence>
<reference evidence="2" key="2">
    <citation type="submission" date="2020-08" db="EMBL/GenBank/DDBJ databases">
        <title>Draft Genome Sequence of Cumin Blight Pathogen Alternaria burnsii.</title>
        <authorList>
            <person name="Feng Z."/>
        </authorList>
    </citation>
    <scope>NUCLEOTIDE SEQUENCE</scope>
    <source>
        <strain evidence="2">CBS107.38</strain>
    </source>
</reference>
<organism evidence="2 3">
    <name type="scientific">Alternaria burnsii</name>
    <dbReference type="NCBI Taxonomy" id="1187904"/>
    <lineage>
        <taxon>Eukaryota</taxon>
        <taxon>Fungi</taxon>
        <taxon>Dikarya</taxon>
        <taxon>Ascomycota</taxon>
        <taxon>Pezizomycotina</taxon>
        <taxon>Dothideomycetes</taxon>
        <taxon>Pleosporomycetidae</taxon>
        <taxon>Pleosporales</taxon>
        <taxon>Pleosporineae</taxon>
        <taxon>Pleosporaceae</taxon>
        <taxon>Alternaria</taxon>
        <taxon>Alternaria sect. Alternaria</taxon>
    </lineage>
</organism>